<dbReference type="SMART" id="SM00645">
    <property type="entry name" value="Pept_C1"/>
    <property type="match status" value="1"/>
</dbReference>
<dbReference type="SUPFAM" id="SSF54001">
    <property type="entry name" value="Cysteine proteinases"/>
    <property type="match status" value="1"/>
</dbReference>
<dbReference type="Gene3D" id="3.90.70.10">
    <property type="entry name" value="Cysteine proteinases"/>
    <property type="match status" value="1"/>
</dbReference>
<keyword evidence="11" id="KW-1185">Reference proteome</keyword>
<evidence type="ECO:0000313" key="10">
    <source>
        <dbReference type="EMBL" id="KAB7494322.1"/>
    </source>
</evidence>
<dbReference type="PROSITE" id="PS00639">
    <property type="entry name" value="THIOL_PROTEASE_HIS"/>
    <property type="match status" value="1"/>
</dbReference>
<dbReference type="PROSITE" id="PS00640">
    <property type="entry name" value="THIOL_PROTEASE_ASN"/>
    <property type="match status" value="1"/>
</dbReference>
<protein>
    <submittedName>
        <fullName evidence="10">Cathepsin B</fullName>
    </submittedName>
</protein>
<dbReference type="FunFam" id="3.90.70.10:FF:000031">
    <property type="entry name" value="Cathepsin B"/>
    <property type="match status" value="1"/>
</dbReference>
<reference evidence="10 11" key="1">
    <citation type="journal article" date="2019" name="PLoS Biol.">
        <title>Sex chromosomes control vertical transmission of feminizing Wolbachia symbionts in an isopod.</title>
        <authorList>
            <person name="Becking T."/>
            <person name="Chebbi M.A."/>
            <person name="Giraud I."/>
            <person name="Moumen B."/>
            <person name="Laverre T."/>
            <person name="Caubet Y."/>
            <person name="Peccoud J."/>
            <person name="Gilbert C."/>
            <person name="Cordaux R."/>
        </authorList>
    </citation>
    <scope>NUCLEOTIDE SEQUENCE [LARGE SCALE GENOMIC DNA]</scope>
    <source>
        <strain evidence="10">ANa2</strain>
        <tissue evidence="10">Whole body excluding digestive tract and cuticle</tissue>
    </source>
</reference>
<dbReference type="PRINTS" id="PR00705">
    <property type="entry name" value="PAPAIN"/>
</dbReference>
<dbReference type="EMBL" id="SEYY01024190">
    <property type="protein sequence ID" value="KAB7494322.1"/>
    <property type="molecule type" value="Genomic_DNA"/>
</dbReference>
<keyword evidence="2" id="KW-0645">Protease</keyword>
<feature type="signal peptide" evidence="8">
    <location>
        <begin position="1"/>
        <end position="17"/>
    </location>
</feature>
<keyword evidence="7" id="KW-1015">Disulfide bond</keyword>
<comment type="caution">
    <text evidence="10">The sequence shown here is derived from an EMBL/GenBank/DDBJ whole genome shotgun (WGS) entry which is preliminary data.</text>
</comment>
<dbReference type="AlphaFoldDB" id="A0A5N5SKG7"/>
<dbReference type="PROSITE" id="PS00139">
    <property type="entry name" value="THIOL_PROTEASE_CYS"/>
    <property type="match status" value="1"/>
</dbReference>
<dbReference type="InterPro" id="IPR000169">
    <property type="entry name" value="Pept_cys_AS"/>
</dbReference>
<name>A0A5N5SKG7_9CRUS</name>
<dbReference type="InterPro" id="IPR025661">
    <property type="entry name" value="Pept_asp_AS"/>
</dbReference>
<dbReference type="InterPro" id="IPR012599">
    <property type="entry name" value="Propeptide_C1A"/>
</dbReference>
<dbReference type="Proteomes" id="UP000326759">
    <property type="component" value="Unassembled WGS sequence"/>
</dbReference>
<keyword evidence="6" id="KW-0865">Zymogen</keyword>
<keyword evidence="3 8" id="KW-0732">Signal</keyword>
<gene>
    <name evidence="10" type="primary">Ctsb</name>
    <name evidence="10" type="ORF">Anas_06354</name>
</gene>
<evidence type="ECO:0000256" key="3">
    <source>
        <dbReference type="ARBA" id="ARBA00022729"/>
    </source>
</evidence>
<feature type="chain" id="PRO_5024405498" evidence="8">
    <location>
        <begin position="18"/>
        <end position="336"/>
    </location>
</feature>
<keyword evidence="5" id="KW-0788">Thiol protease</keyword>
<accession>A0A5N5SKG7</accession>
<dbReference type="InterPro" id="IPR025660">
    <property type="entry name" value="Pept_his_AS"/>
</dbReference>
<dbReference type="GO" id="GO:0006508">
    <property type="term" value="P:proteolysis"/>
    <property type="evidence" value="ECO:0007669"/>
    <property type="project" value="UniProtKB-KW"/>
</dbReference>
<evidence type="ECO:0000256" key="2">
    <source>
        <dbReference type="ARBA" id="ARBA00022670"/>
    </source>
</evidence>
<sequence length="336" mass="37764">MKLYFIILICALTLASGIELESLLSPFSDEYIKLVNQNAGTWKAGRNFHKKTSMKAIKNLLGVLPNSKLFLPSKLVHDIGEEFEFPKNFDAREAWPHCPTIREVRDQGSCGSCWAISSVEVMSDRTCIHSEGKKNFHYSTEDLMTCCYTCGNGCFGGLPGVAFDYWVNKGLVSGGLYNSSQGCSPYEIPPCEHHIDGDRPKCSDEMNTPECRRECESNYNIPYEKDLHFGKTSYSVQKEKMIMYELIKNGPVDAAFTVYKDFLTYKSGVYRHRTGSALGGHAIRIIGYGEEDDVPYWLCANSWNTDWGDNGLFKILRGQNECGIEDEIVAGIPKLD</sequence>
<feature type="domain" description="Peptidase C1A papain C-terminal" evidence="9">
    <location>
        <begin position="85"/>
        <end position="332"/>
    </location>
</feature>
<dbReference type="Pfam" id="PF08127">
    <property type="entry name" value="Propeptide_C1"/>
    <property type="match status" value="1"/>
</dbReference>
<keyword evidence="4" id="KW-0378">Hydrolase</keyword>
<evidence type="ECO:0000256" key="8">
    <source>
        <dbReference type="SAM" id="SignalP"/>
    </source>
</evidence>
<evidence type="ECO:0000256" key="6">
    <source>
        <dbReference type="ARBA" id="ARBA00023145"/>
    </source>
</evidence>
<organism evidence="10 11">
    <name type="scientific">Armadillidium nasatum</name>
    <dbReference type="NCBI Taxonomy" id="96803"/>
    <lineage>
        <taxon>Eukaryota</taxon>
        <taxon>Metazoa</taxon>
        <taxon>Ecdysozoa</taxon>
        <taxon>Arthropoda</taxon>
        <taxon>Crustacea</taxon>
        <taxon>Multicrustacea</taxon>
        <taxon>Malacostraca</taxon>
        <taxon>Eumalacostraca</taxon>
        <taxon>Peracarida</taxon>
        <taxon>Isopoda</taxon>
        <taxon>Oniscidea</taxon>
        <taxon>Crinocheta</taxon>
        <taxon>Armadillidiidae</taxon>
        <taxon>Armadillidium</taxon>
    </lineage>
</organism>
<evidence type="ECO:0000313" key="11">
    <source>
        <dbReference type="Proteomes" id="UP000326759"/>
    </source>
</evidence>
<dbReference type="OrthoDB" id="640249at2759"/>
<dbReference type="PANTHER" id="PTHR12411">
    <property type="entry name" value="CYSTEINE PROTEASE FAMILY C1-RELATED"/>
    <property type="match status" value="1"/>
</dbReference>
<evidence type="ECO:0000259" key="9">
    <source>
        <dbReference type="SMART" id="SM00645"/>
    </source>
</evidence>
<comment type="similarity">
    <text evidence="1">Belongs to the peptidase C1 family.</text>
</comment>
<dbReference type="InterPro" id="IPR038765">
    <property type="entry name" value="Papain-like_cys_pep_sf"/>
</dbReference>
<evidence type="ECO:0000256" key="5">
    <source>
        <dbReference type="ARBA" id="ARBA00022807"/>
    </source>
</evidence>
<evidence type="ECO:0000256" key="1">
    <source>
        <dbReference type="ARBA" id="ARBA00008455"/>
    </source>
</evidence>
<evidence type="ECO:0000256" key="4">
    <source>
        <dbReference type="ARBA" id="ARBA00022801"/>
    </source>
</evidence>
<proteinExistence type="inferred from homology"/>
<dbReference type="GO" id="GO:0004197">
    <property type="term" value="F:cysteine-type endopeptidase activity"/>
    <property type="evidence" value="ECO:0007669"/>
    <property type="project" value="InterPro"/>
</dbReference>
<dbReference type="InterPro" id="IPR013128">
    <property type="entry name" value="Peptidase_C1A"/>
</dbReference>
<dbReference type="Pfam" id="PF00112">
    <property type="entry name" value="Peptidase_C1"/>
    <property type="match status" value="1"/>
</dbReference>
<evidence type="ECO:0000256" key="7">
    <source>
        <dbReference type="ARBA" id="ARBA00023157"/>
    </source>
</evidence>
<dbReference type="CDD" id="cd02620">
    <property type="entry name" value="Peptidase_C1A_CathepsinB"/>
    <property type="match status" value="1"/>
</dbReference>
<dbReference type="InterPro" id="IPR000668">
    <property type="entry name" value="Peptidase_C1A_C"/>
</dbReference>